<reference evidence="3 4" key="1">
    <citation type="submission" date="2023-07" db="EMBL/GenBank/DDBJ databases">
        <title>Sorghum-associated microbial communities from plants grown in Nebraska, USA.</title>
        <authorList>
            <person name="Schachtman D."/>
        </authorList>
    </citation>
    <scope>NUCLEOTIDE SEQUENCE [LARGE SCALE GENOMIC DNA]</scope>
    <source>
        <strain evidence="3 4">584</strain>
    </source>
</reference>
<dbReference type="EMBL" id="JAVDPW010000005">
    <property type="protein sequence ID" value="MDR6290698.1"/>
    <property type="molecule type" value="Genomic_DNA"/>
</dbReference>
<proteinExistence type="inferred from homology"/>
<evidence type="ECO:0000256" key="2">
    <source>
        <dbReference type="ARBA" id="ARBA00023235"/>
    </source>
</evidence>
<dbReference type="RefSeq" id="WP_309795312.1">
    <property type="nucleotide sequence ID" value="NZ_JAVDPW010000005.1"/>
</dbReference>
<dbReference type="Pfam" id="PF07221">
    <property type="entry name" value="GlcNAc_2-epim"/>
    <property type="match status" value="1"/>
</dbReference>
<name>A0ABU1JQ02_9PROT</name>
<dbReference type="PANTHER" id="PTHR15108">
    <property type="entry name" value="N-ACYLGLUCOSAMINE-2-EPIMERASE"/>
    <property type="match status" value="1"/>
</dbReference>
<dbReference type="SUPFAM" id="SSF48208">
    <property type="entry name" value="Six-hairpin glycosidases"/>
    <property type="match status" value="1"/>
</dbReference>
<gene>
    <name evidence="3" type="ORF">E9232_003224</name>
</gene>
<comment type="similarity">
    <text evidence="1">Belongs to the N-acylglucosamine 2-epimerase family.</text>
</comment>
<dbReference type="Proteomes" id="UP001262410">
    <property type="component" value="Unassembled WGS sequence"/>
</dbReference>
<accession>A0ABU1JQ02</accession>
<dbReference type="Gene3D" id="1.50.10.10">
    <property type="match status" value="1"/>
</dbReference>
<organism evidence="3 4">
    <name type="scientific">Inquilinus ginsengisoli</name>
    <dbReference type="NCBI Taxonomy" id="363840"/>
    <lineage>
        <taxon>Bacteria</taxon>
        <taxon>Pseudomonadati</taxon>
        <taxon>Pseudomonadota</taxon>
        <taxon>Alphaproteobacteria</taxon>
        <taxon>Rhodospirillales</taxon>
        <taxon>Rhodospirillaceae</taxon>
        <taxon>Inquilinus</taxon>
    </lineage>
</organism>
<protein>
    <submittedName>
        <fullName evidence="3">N-acylglucosamine 2-epimerase</fullName>
        <ecNumber evidence="3">5.1.3.8</ecNumber>
    </submittedName>
</protein>
<keyword evidence="4" id="KW-1185">Reference proteome</keyword>
<sequence>MPDLVSIADPAALRRSTARHLVDDVLAWWLAHGPDDRRGGVFTCWSNEGDRLLSRDKYTWSQGRWVWLMARLARAARLGLVEVDGAACLDRAERTAAFLRDHALLPDGTTAYLTAEDGTPQPSAAGQGLHSSVFADLFVALGFAALAAETGRASWGDAADRLLADAARRIATGTALTEPYPIRAGFRGFSLPMILVGVGAEVHAATGSRESAATVLRAAREIEAVFLEGDRIAEMVAADPADGDTLLARHRTPGHVLEACWFLLQAGETLRRSGADADSHLFEPAVLADIAARSAALGWDEAQGGLLRYVDRDGGEPRGRRTGDRYEDLVADTWDTKLWWPHAEAMVATLLLHLETGRADLAAWHDRVAAYTYRVFPQGPGAEWIQIRDRAGAPLAKTVALPVKDPFHIARSLLLMVERLADHDGLPGRRSAA</sequence>
<dbReference type="InterPro" id="IPR008928">
    <property type="entry name" value="6-hairpin_glycosidase_sf"/>
</dbReference>
<evidence type="ECO:0000313" key="3">
    <source>
        <dbReference type="EMBL" id="MDR6290698.1"/>
    </source>
</evidence>
<comment type="caution">
    <text evidence="3">The sequence shown here is derived from an EMBL/GenBank/DDBJ whole genome shotgun (WGS) entry which is preliminary data.</text>
</comment>
<dbReference type="GO" id="GO:0050121">
    <property type="term" value="F:N-acylglucosamine 2-epimerase activity"/>
    <property type="evidence" value="ECO:0007669"/>
    <property type="project" value="UniProtKB-EC"/>
</dbReference>
<keyword evidence="2 3" id="KW-0413">Isomerase</keyword>
<evidence type="ECO:0000313" key="4">
    <source>
        <dbReference type="Proteomes" id="UP001262410"/>
    </source>
</evidence>
<dbReference type="InterPro" id="IPR012341">
    <property type="entry name" value="6hp_glycosidase-like_sf"/>
</dbReference>
<evidence type="ECO:0000256" key="1">
    <source>
        <dbReference type="ARBA" id="ARBA00008558"/>
    </source>
</evidence>
<dbReference type="InterPro" id="IPR010819">
    <property type="entry name" value="AGE/CE"/>
</dbReference>
<dbReference type="EC" id="5.1.3.8" evidence="3"/>